<dbReference type="InterPro" id="IPR050300">
    <property type="entry name" value="GDXG_lipolytic_enzyme"/>
</dbReference>
<evidence type="ECO:0000259" key="3">
    <source>
        <dbReference type="Pfam" id="PF07859"/>
    </source>
</evidence>
<dbReference type="GO" id="GO:0016787">
    <property type="term" value="F:hydrolase activity"/>
    <property type="evidence" value="ECO:0007669"/>
    <property type="project" value="UniProtKB-KW"/>
</dbReference>
<sequence>SIAYGWRTLACEGPYFLKKNYRGRLNPVYPSSEVEILRSCGLLIFFFSPPFPLFAGASAQSRSLRTMSSLREPLGLLKALLARIPLILKTILLHGIQMSPVKGKQDMRTELTVAIIRSFMATKAPLGKTQKQGIRDPGVKGPMWVSKVTLPQPEVNVRDAVLRAIEDLKTGDETYDIPATAAVEAEWTGYRAGVGKKTPEPDLSEEEKYYKLREESPSDMTILYFHGGAYFLLDPCSHRVPVAHLSHLTGAPVFSVRYRLAPQNPFPAALVDALTAYLSLLHPPPGSLHKAVPASKIVFAGDSAGGNLSLVLLQTLLTLNRASGTIHFHGKDVPIELPAGVATISPWCDVTRSMPSNSSNAHLDYLGAPSAPSDDPAVKTPFTPLPFAPDDIWPASPPRADVYCNASMLSHPLVSPLAAPADLWKNAPPIWISTGEEGLTDEGLIIARRVYQAGIPVVAEMFEGMPHCHGIIMMDRPASHRFFEGFAGFCRDAVAGRVVSTGYLTWLGFKLQLTKEIPIEKACEISDEQVGAFMQRMAAWKLEGEIELQKQWRATARL</sequence>
<dbReference type="InterPro" id="IPR029058">
    <property type="entry name" value="AB_hydrolase_fold"/>
</dbReference>
<dbReference type="GO" id="GO:0072330">
    <property type="term" value="P:monocarboxylic acid biosynthetic process"/>
    <property type="evidence" value="ECO:0007669"/>
    <property type="project" value="UniProtKB-ARBA"/>
</dbReference>
<dbReference type="PANTHER" id="PTHR48081">
    <property type="entry name" value="AB HYDROLASE SUPERFAMILY PROTEIN C4A8.06C"/>
    <property type="match status" value="1"/>
</dbReference>
<gene>
    <name evidence="4" type="ORF">PNAL_LOCUS9399</name>
</gene>
<dbReference type="InterPro" id="IPR002168">
    <property type="entry name" value="Lipase_GDXG_HIS_AS"/>
</dbReference>
<dbReference type="OrthoDB" id="5589325at2759"/>
<dbReference type="Pfam" id="PF07859">
    <property type="entry name" value="Abhydrolase_3"/>
    <property type="match status" value="2"/>
</dbReference>
<dbReference type="InterPro" id="IPR013094">
    <property type="entry name" value="AB_hydrolase_3"/>
</dbReference>
<dbReference type="EMBL" id="CAJVNV010000618">
    <property type="protein sequence ID" value="CAG8280993.1"/>
    <property type="molecule type" value="Genomic_DNA"/>
</dbReference>
<evidence type="ECO:0000256" key="2">
    <source>
        <dbReference type="ARBA" id="ARBA00022801"/>
    </source>
</evidence>
<accession>A0A9W4N7I2</accession>
<dbReference type="Gene3D" id="3.40.50.1820">
    <property type="entry name" value="alpha/beta hydrolase"/>
    <property type="match status" value="1"/>
</dbReference>
<evidence type="ECO:0000313" key="4">
    <source>
        <dbReference type="EMBL" id="CAG8280993.1"/>
    </source>
</evidence>
<dbReference type="PANTHER" id="PTHR48081:SF25">
    <property type="entry name" value="PUTATIVE (AFU_ORTHOLOGUE AFUA_3G11560)-RELATED"/>
    <property type="match status" value="1"/>
</dbReference>
<feature type="domain" description="Alpha/beta hydrolase fold-3" evidence="3">
    <location>
        <begin position="222"/>
        <end position="358"/>
    </location>
</feature>
<feature type="non-terminal residue" evidence="4">
    <location>
        <position position="558"/>
    </location>
</feature>
<organism evidence="4 5">
    <name type="scientific">Penicillium nalgiovense</name>
    <dbReference type="NCBI Taxonomy" id="60175"/>
    <lineage>
        <taxon>Eukaryota</taxon>
        <taxon>Fungi</taxon>
        <taxon>Dikarya</taxon>
        <taxon>Ascomycota</taxon>
        <taxon>Pezizomycotina</taxon>
        <taxon>Eurotiomycetes</taxon>
        <taxon>Eurotiomycetidae</taxon>
        <taxon>Eurotiales</taxon>
        <taxon>Aspergillaceae</taxon>
        <taxon>Penicillium</taxon>
    </lineage>
</organism>
<keyword evidence="2" id="KW-0378">Hydrolase</keyword>
<comment type="similarity">
    <text evidence="1">Belongs to the 'GDXG' lipolytic enzyme family.</text>
</comment>
<proteinExistence type="inferred from homology"/>
<dbReference type="AlphaFoldDB" id="A0A9W4N7I2"/>
<feature type="domain" description="Alpha/beta hydrolase fold-3" evidence="3">
    <location>
        <begin position="401"/>
        <end position="468"/>
    </location>
</feature>
<name>A0A9W4N7I2_PENNA</name>
<dbReference type="GO" id="GO:0017000">
    <property type="term" value="P:antibiotic biosynthetic process"/>
    <property type="evidence" value="ECO:0007669"/>
    <property type="project" value="UniProtKB-ARBA"/>
</dbReference>
<dbReference type="Proteomes" id="UP001153461">
    <property type="component" value="Unassembled WGS sequence"/>
</dbReference>
<protein>
    <recommendedName>
        <fullName evidence="3">Alpha/beta hydrolase fold-3 domain-containing protein</fullName>
    </recommendedName>
</protein>
<evidence type="ECO:0000256" key="1">
    <source>
        <dbReference type="ARBA" id="ARBA00010515"/>
    </source>
</evidence>
<dbReference type="SUPFAM" id="SSF53474">
    <property type="entry name" value="alpha/beta-Hydrolases"/>
    <property type="match status" value="1"/>
</dbReference>
<reference evidence="4" key="1">
    <citation type="submission" date="2021-07" db="EMBL/GenBank/DDBJ databases">
        <authorList>
            <person name="Branca A.L. A."/>
        </authorList>
    </citation>
    <scope>NUCLEOTIDE SEQUENCE</scope>
</reference>
<dbReference type="PROSITE" id="PS01173">
    <property type="entry name" value="LIPASE_GDXG_HIS"/>
    <property type="match status" value="1"/>
</dbReference>
<comment type="caution">
    <text evidence="4">The sequence shown here is derived from an EMBL/GenBank/DDBJ whole genome shotgun (WGS) entry which is preliminary data.</text>
</comment>
<evidence type="ECO:0000313" key="5">
    <source>
        <dbReference type="Proteomes" id="UP001153461"/>
    </source>
</evidence>